<evidence type="ECO:0000256" key="9">
    <source>
        <dbReference type="ARBA" id="ARBA00023049"/>
    </source>
</evidence>
<comment type="cofactor">
    <cofactor evidence="11">
        <name>Zn(2+)</name>
        <dbReference type="ChEBI" id="CHEBI:29105"/>
    </cofactor>
    <text evidence="11">Binds 1 zinc ion per subunit.</text>
</comment>
<dbReference type="EMBL" id="MHCO01000030">
    <property type="protein sequence ID" value="OGY23666.1"/>
    <property type="molecule type" value="Genomic_DNA"/>
</dbReference>
<sequence length="371" mass="41022">MPEANCPKCGRPMAAGGVLCSNCMHALTQQSGGDNFPPTPPSSGVQPVPVPVSPPSQISPPPASGVYPTPVVQVDYRIARTKGETRVLLITLILLFLLFIFGAMATANGQLDAVLGYVLLALGVTAFYLFLIRLVQRQFLGNALRVERGHFSNLKVITGQIAALLRMAEPEVYIFQDPYLNAFSMGFKRPYTIALHSAIVEYLDQEELTAVLVHEVGHIWFGHTRISAYVTPVVFQIPIVSPVMEYIFGFWARRTELSCDRLALLVTRNPRAVIEGLVKGHVGPHFLQQLDAEGVLFQEHQTRGFLNKLAQSISTHPFMTTRIKRLLEYARELGLVYVDKNGLLVCEICGLKSQPSSAFCTRCNAQLYRPV</sequence>
<dbReference type="CDD" id="cd07325">
    <property type="entry name" value="M48_Ste24p_like"/>
    <property type="match status" value="1"/>
</dbReference>
<keyword evidence="4 13" id="KW-0812">Transmembrane</keyword>
<accession>A0A1G1W7L5</accession>
<feature type="domain" description="Peptidase M48" evidence="14">
    <location>
        <begin position="161"/>
        <end position="329"/>
    </location>
</feature>
<dbReference type="GO" id="GO:0046872">
    <property type="term" value="F:metal ion binding"/>
    <property type="evidence" value="ECO:0007669"/>
    <property type="project" value="UniProtKB-KW"/>
</dbReference>
<evidence type="ECO:0000313" key="16">
    <source>
        <dbReference type="Proteomes" id="UP000178493"/>
    </source>
</evidence>
<evidence type="ECO:0000256" key="5">
    <source>
        <dbReference type="ARBA" id="ARBA00022723"/>
    </source>
</evidence>
<dbReference type="InterPro" id="IPR001915">
    <property type="entry name" value="Peptidase_M48"/>
</dbReference>
<evidence type="ECO:0000256" key="4">
    <source>
        <dbReference type="ARBA" id="ARBA00022692"/>
    </source>
</evidence>
<protein>
    <recommendedName>
        <fullName evidence="14">Peptidase M48 domain-containing protein</fullName>
    </recommendedName>
</protein>
<evidence type="ECO:0000259" key="14">
    <source>
        <dbReference type="Pfam" id="PF01435"/>
    </source>
</evidence>
<evidence type="ECO:0000256" key="2">
    <source>
        <dbReference type="ARBA" id="ARBA00022475"/>
    </source>
</evidence>
<keyword evidence="5" id="KW-0479">Metal-binding</keyword>
<dbReference type="PANTHER" id="PTHR43221">
    <property type="entry name" value="PROTEASE HTPX"/>
    <property type="match status" value="1"/>
</dbReference>
<evidence type="ECO:0000256" key="1">
    <source>
        <dbReference type="ARBA" id="ARBA00004651"/>
    </source>
</evidence>
<reference evidence="15 16" key="1">
    <citation type="journal article" date="2016" name="Nat. Commun.">
        <title>Thousands of microbial genomes shed light on interconnected biogeochemical processes in an aquifer system.</title>
        <authorList>
            <person name="Anantharaman K."/>
            <person name="Brown C.T."/>
            <person name="Hug L.A."/>
            <person name="Sharon I."/>
            <person name="Castelle C.J."/>
            <person name="Probst A.J."/>
            <person name="Thomas B.C."/>
            <person name="Singh A."/>
            <person name="Wilkins M.J."/>
            <person name="Karaoz U."/>
            <person name="Brodie E.L."/>
            <person name="Williams K.H."/>
            <person name="Hubbard S.S."/>
            <person name="Banfield J.F."/>
        </authorList>
    </citation>
    <scope>NUCLEOTIDE SEQUENCE [LARGE SCALE GENOMIC DNA]</scope>
</reference>
<comment type="similarity">
    <text evidence="11">Belongs to the peptidase M48 family.</text>
</comment>
<name>A0A1G1W7L5_9BACT</name>
<evidence type="ECO:0000313" key="15">
    <source>
        <dbReference type="EMBL" id="OGY23666.1"/>
    </source>
</evidence>
<dbReference type="AlphaFoldDB" id="A0A1G1W7L5"/>
<dbReference type="Gene3D" id="3.30.2010.10">
    <property type="entry name" value="Metalloproteases ('zincins'), catalytic domain"/>
    <property type="match status" value="1"/>
</dbReference>
<feature type="compositionally biased region" description="Pro residues" evidence="12">
    <location>
        <begin position="48"/>
        <end position="63"/>
    </location>
</feature>
<keyword evidence="6 11" id="KW-0378">Hydrolase</keyword>
<feature type="region of interest" description="Disordered" evidence="12">
    <location>
        <begin position="31"/>
        <end position="64"/>
    </location>
</feature>
<dbReference type="PANTHER" id="PTHR43221:SF1">
    <property type="entry name" value="PROTEASE HTPX"/>
    <property type="match status" value="1"/>
</dbReference>
<dbReference type="Pfam" id="PF01435">
    <property type="entry name" value="Peptidase_M48"/>
    <property type="match status" value="1"/>
</dbReference>
<organism evidence="15 16">
    <name type="scientific">Candidatus Woykebacteria bacterium GWB1_45_5</name>
    <dbReference type="NCBI Taxonomy" id="1802592"/>
    <lineage>
        <taxon>Bacteria</taxon>
        <taxon>Candidatus Woykeibacteriota</taxon>
    </lineage>
</organism>
<evidence type="ECO:0000256" key="6">
    <source>
        <dbReference type="ARBA" id="ARBA00022801"/>
    </source>
</evidence>
<proteinExistence type="inferred from homology"/>
<dbReference type="InterPro" id="IPR050083">
    <property type="entry name" value="HtpX_protease"/>
</dbReference>
<evidence type="ECO:0000256" key="3">
    <source>
        <dbReference type="ARBA" id="ARBA00022670"/>
    </source>
</evidence>
<gene>
    <name evidence="15" type="ORF">A2126_02350</name>
</gene>
<evidence type="ECO:0000256" key="8">
    <source>
        <dbReference type="ARBA" id="ARBA00022989"/>
    </source>
</evidence>
<comment type="subcellular location">
    <subcellularLocation>
        <location evidence="1">Cell membrane</location>
        <topology evidence="1">Multi-pass membrane protein</topology>
    </subcellularLocation>
</comment>
<evidence type="ECO:0000256" key="12">
    <source>
        <dbReference type="SAM" id="MobiDB-lite"/>
    </source>
</evidence>
<feature type="transmembrane region" description="Helical" evidence="13">
    <location>
        <begin position="113"/>
        <end position="135"/>
    </location>
</feature>
<dbReference type="Proteomes" id="UP000178493">
    <property type="component" value="Unassembled WGS sequence"/>
</dbReference>
<keyword evidence="10 13" id="KW-0472">Membrane</keyword>
<keyword evidence="8 13" id="KW-1133">Transmembrane helix</keyword>
<dbReference type="GO" id="GO:0005886">
    <property type="term" value="C:plasma membrane"/>
    <property type="evidence" value="ECO:0007669"/>
    <property type="project" value="UniProtKB-SubCell"/>
</dbReference>
<evidence type="ECO:0000256" key="11">
    <source>
        <dbReference type="RuleBase" id="RU003983"/>
    </source>
</evidence>
<keyword evidence="3 11" id="KW-0645">Protease</keyword>
<evidence type="ECO:0000256" key="7">
    <source>
        <dbReference type="ARBA" id="ARBA00022833"/>
    </source>
</evidence>
<keyword evidence="9 11" id="KW-0482">Metalloprotease</keyword>
<evidence type="ECO:0000256" key="10">
    <source>
        <dbReference type="ARBA" id="ARBA00023136"/>
    </source>
</evidence>
<comment type="caution">
    <text evidence="15">The sequence shown here is derived from an EMBL/GenBank/DDBJ whole genome shotgun (WGS) entry which is preliminary data.</text>
</comment>
<evidence type="ECO:0000256" key="13">
    <source>
        <dbReference type="SAM" id="Phobius"/>
    </source>
</evidence>
<keyword evidence="2" id="KW-1003">Cell membrane</keyword>
<feature type="transmembrane region" description="Helical" evidence="13">
    <location>
        <begin position="87"/>
        <end position="107"/>
    </location>
</feature>
<keyword evidence="7 11" id="KW-0862">Zinc</keyword>
<dbReference type="GO" id="GO:0004222">
    <property type="term" value="F:metalloendopeptidase activity"/>
    <property type="evidence" value="ECO:0007669"/>
    <property type="project" value="InterPro"/>
</dbReference>
<dbReference type="GO" id="GO:0006508">
    <property type="term" value="P:proteolysis"/>
    <property type="evidence" value="ECO:0007669"/>
    <property type="project" value="UniProtKB-KW"/>
</dbReference>